<dbReference type="InterPro" id="IPR010624">
    <property type="entry name" value="KaiC_dom"/>
</dbReference>
<dbReference type="PROSITE" id="PS51146">
    <property type="entry name" value="KAIC"/>
    <property type="match status" value="1"/>
</dbReference>
<dbReference type="AlphaFoldDB" id="A0A075GKV7"/>
<keyword evidence="2" id="KW-0067">ATP-binding</keyword>
<dbReference type="InterPro" id="IPR014774">
    <property type="entry name" value="KaiC-like_dom"/>
</dbReference>
<dbReference type="EMBL" id="KF900645">
    <property type="protein sequence ID" value="AIF02293.1"/>
    <property type="molecule type" value="Genomic_DNA"/>
</dbReference>
<dbReference type="PANTHER" id="PTHR43637:SF1">
    <property type="entry name" value="UPF0273 PROTEIN TM_0370"/>
    <property type="match status" value="1"/>
</dbReference>
<organism evidence="4">
    <name type="scientific">uncultured marine group II/III euryarchaeote KM3_156_A06</name>
    <dbReference type="NCBI Taxonomy" id="1457899"/>
    <lineage>
        <taxon>Archaea</taxon>
        <taxon>Methanobacteriati</taxon>
        <taxon>Methanobacteriota</taxon>
        <taxon>environmental samples</taxon>
    </lineage>
</organism>
<evidence type="ECO:0000256" key="2">
    <source>
        <dbReference type="ARBA" id="ARBA00022840"/>
    </source>
</evidence>
<evidence type="ECO:0000256" key="1">
    <source>
        <dbReference type="ARBA" id="ARBA00022741"/>
    </source>
</evidence>
<accession>A0A075GKV7</accession>
<keyword evidence="1" id="KW-0547">Nucleotide-binding</keyword>
<protein>
    <submittedName>
        <fullName evidence="4">KaiC domain-containing protein</fullName>
    </submittedName>
</protein>
<dbReference type="Pfam" id="PF06745">
    <property type="entry name" value="ATPase"/>
    <property type="match status" value="1"/>
</dbReference>
<dbReference type="GO" id="GO:0005524">
    <property type="term" value="F:ATP binding"/>
    <property type="evidence" value="ECO:0007669"/>
    <property type="project" value="UniProtKB-KW"/>
</dbReference>
<dbReference type="InterPro" id="IPR027417">
    <property type="entry name" value="P-loop_NTPase"/>
</dbReference>
<evidence type="ECO:0000313" key="4">
    <source>
        <dbReference type="EMBL" id="AIF02293.1"/>
    </source>
</evidence>
<proteinExistence type="predicted"/>
<evidence type="ECO:0000259" key="3">
    <source>
        <dbReference type="PROSITE" id="PS51146"/>
    </source>
</evidence>
<dbReference type="SUPFAM" id="SSF52540">
    <property type="entry name" value="P-loop containing nucleoside triphosphate hydrolases"/>
    <property type="match status" value="1"/>
</dbReference>
<dbReference type="Gene3D" id="3.40.50.300">
    <property type="entry name" value="P-loop containing nucleotide triphosphate hydrolases"/>
    <property type="match status" value="1"/>
</dbReference>
<reference evidence="4" key="1">
    <citation type="journal article" date="2014" name="Genome Biol. Evol.">
        <title>Pangenome evidence for extensive interdomain horizontal transfer affecting lineage core and shell genes in uncultured planktonic thaumarchaeota and euryarchaeota.</title>
        <authorList>
            <person name="Deschamps P."/>
            <person name="Zivanovic Y."/>
            <person name="Moreira D."/>
            <person name="Rodriguez-Valera F."/>
            <person name="Lopez-Garcia P."/>
        </authorList>
    </citation>
    <scope>NUCLEOTIDE SEQUENCE</scope>
</reference>
<name>A0A075GKV7_9EURY</name>
<sequence length="279" mass="30585">MFNPRLKACSFGNELLEVVGLCIVDSMLGGPQYTRDRCVTGIHGLDEITRGGIPYGATVLIGGTCGSGKTTLTMEFLVHGAQMGEACAYFAATEPSVKLLENIRQYTFFDMEMVDKGLINVFDMDVVYSWLGLTKATFDRDDINSLVKAITDIVNTIGVTRLVIDSVTTLCYKIPNDQLIRDFLFTLGKTLATQGCTSFLVAEITSAGAKAHWSSFGVEEAILDGIMVMGDIDRMGHLLRYLQVVKMRGTDHSRAKYALELTPMGVMMTPMLKWGVDTS</sequence>
<dbReference type="PANTHER" id="PTHR43637">
    <property type="entry name" value="UPF0273 PROTEIN TM_0370"/>
    <property type="match status" value="1"/>
</dbReference>
<feature type="domain" description="KaiC" evidence="3">
    <location>
        <begin position="36"/>
        <end position="279"/>
    </location>
</feature>